<feature type="compositionally biased region" description="Basic and acidic residues" evidence="1">
    <location>
        <begin position="21"/>
        <end position="36"/>
    </location>
</feature>
<accession>A0ABQ5G7S0</accession>
<comment type="caution">
    <text evidence="2">The sequence shown here is derived from an EMBL/GenBank/DDBJ whole genome shotgun (WGS) entry which is preliminary data.</text>
</comment>
<dbReference type="Proteomes" id="UP001151760">
    <property type="component" value="Unassembled WGS sequence"/>
</dbReference>
<evidence type="ECO:0000313" key="3">
    <source>
        <dbReference type="Proteomes" id="UP001151760"/>
    </source>
</evidence>
<reference evidence="2" key="1">
    <citation type="journal article" date="2022" name="Int. J. Mol. Sci.">
        <title>Draft Genome of Tanacetum Coccineum: Genomic Comparison of Closely Related Tanacetum-Family Plants.</title>
        <authorList>
            <person name="Yamashiro T."/>
            <person name="Shiraishi A."/>
            <person name="Nakayama K."/>
            <person name="Satake H."/>
        </authorList>
    </citation>
    <scope>NUCLEOTIDE SEQUENCE</scope>
</reference>
<organism evidence="2 3">
    <name type="scientific">Tanacetum coccineum</name>
    <dbReference type="NCBI Taxonomy" id="301880"/>
    <lineage>
        <taxon>Eukaryota</taxon>
        <taxon>Viridiplantae</taxon>
        <taxon>Streptophyta</taxon>
        <taxon>Embryophyta</taxon>
        <taxon>Tracheophyta</taxon>
        <taxon>Spermatophyta</taxon>
        <taxon>Magnoliopsida</taxon>
        <taxon>eudicotyledons</taxon>
        <taxon>Gunneridae</taxon>
        <taxon>Pentapetalae</taxon>
        <taxon>asterids</taxon>
        <taxon>campanulids</taxon>
        <taxon>Asterales</taxon>
        <taxon>Asteraceae</taxon>
        <taxon>Asteroideae</taxon>
        <taxon>Anthemideae</taxon>
        <taxon>Anthemidinae</taxon>
        <taxon>Tanacetum</taxon>
    </lineage>
</organism>
<protein>
    <submittedName>
        <fullName evidence="2">Uncharacterized protein</fullName>
    </submittedName>
</protein>
<reference evidence="2" key="2">
    <citation type="submission" date="2022-01" db="EMBL/GenBank/DDBJ databases">
        <authorList>
            <person name="Yamashiro T."/>
            <person name="Shiraishi A."/>
            <person name="Satake H."/>
            <person name="Nakayama K."/>
        </authorList>
    </citation>
    <scope>NUCLEOTIDE SEQUENCE</scope>
</reference>
<evidence type="ECO:0000256" key="1">
    <source>
        <dbReference type="SAM" id="MobiDB-lite"/>
    </source>
</evidence>
<gene>
    <name evidence="2" type="ORF">Tco_1030338</name>
</gene>
<dbReference type="EMBL" id="BQNB010018136">
    <property type="protein sequence ID" value="GJT71052.1"/>
    <property type="molecule type" value="Genomic_DNA"/>
</dbReference>
<proteinExistence type="predicted"/>
<sequence length="258" mass="29317">MAVFEQPTSVPVKWLPFTNRNSDEAQTSEHDGDIRMGDSTGVSASLGGEIFSERNVENQTLVIVITLEIEGPVPSAANPVPLCIWNRPCRFYIGDTPILFRQKGEKSVNEEGNVKVIMEYLVNISKRRAFWSLNKDILKITVLTTNMPYPSRKIWRIRACTHQRPQRKHDQYAVSSEDQYAVLEIMTKVIKGEFEKLEDLNDKDVSLTCGISLEVFNNEFNWMSGMNDDLFTYEVEVANIPCDSKKDDDSEHSSVAMS</sequence>
<name>A0ABQ5G7S0_9ASTR</name>
<evidence type="ECO:0000313" key="2">
    <source>
        <dbReference type="EMBL" id="GJT71052.1"/>
    </source>
</evidence>
<feature type="region of interest" description="Disordered" evidence="1">
    <location>
        <begin position="15"/>
        <end position="36"/>
    </location>
</feature>
<keyword evidence="3" id="KW-1185">Reference proteome</keyword>